<dbReference type="AlphaFoldDB" id="A0A367YSQ8"/>
<dbReference type="InterPro" id="IPR019554">
    <property type="entry name" value="Soluble_ligand-bd"/>
</dbReference>
<keyword evidence="2" id="KW-0812">Transmembrane</keyword>
<feature type="compositionally biased region" description="Low complexity" evidence="1">
    <location>
        <begin position="132"/>
        <end position="144"/>
    </location>
</feature>
<accession>A0A367YSQ8</accession>
<dbReference type="EMBL" id="QOUI01000014">
    <property type="protein sequence ID" value="RCK68062.1"/>
    <property type="molecule type" value="Genomic_DNA"/>
</dbReference>
<dbReference type="PANTHER" id="PTHR21180">
    <property type="entry name" value="ENDONUCLEASE/EXONUCLEASE/PHOSPHATASE FAMILY DOMAIN-CONTAINING PROTEIN 1"/>
    <property type="match status" value="1"/>
</dbReference>
<feature type="compositionally biased region" description="Basic and acidic residues" evidence="1">
    <location>
        <begin position="50"/>
        <end position="59"/>
    </location>
</feature>
<dbReference type="NCBIfam" id="TIGR00426">
    <property type="entry name" value="competence protein ComEA helix-hairpin-helix repeat region"/>
    <property type="match status" value="1"/>
</dbReference>
<evidence type="ECO:0000313" key="5">
    <source>
        <dbReference type="Proteomes" id="UP000252770"/>
    </source>
</evidence>
<proteinExistence type="predicted"/>
<dbReference type="InterPro" id="IPR003583">
    <property type="entry name" value="Hlx-hairpin-Hlx_DNA-bd_motif"/>
</dbReference>
<evidence type="ECO:0000259" key="3">
    <source>
        <dbReference type="SMART" id="SM00278"/>
    </source>
</evidence>
<dbReference type="InterPro" id="IPR051675">
    <property type="entry name" value="Endo/Exo/Phosphatase_dom_1"/>
</dbReference>
<feature type="compositionally biased region" description="Pro residues" evidence="1">
    <location>
        <begin position="235"/>
        <end position="247"/>
    </location>
</feature>
<dbReference type="PANTHER" id="PTHR21180:SF32">
    <property type="entry name" value="ENDONUCLEASE_EXONUCLEASE_PHOSPHATASE FAMILY DOMAIN-CONTAINING PROTEIN 1"/>
    <property type="match status" value="1"/>
</dbReference>
<organism evidence="4 5">
    <name type="scientific">Desertihabitans brevis</name>
    <dbReference type="NCBI Taxonomy" id="2268447"/>
    <lineage>
        <taxon>Bacteria</taxon>
        <taxon>Bacillati</taxon>
        <taxon>Actinomycetota</taxon>
        <taxon>Actinomycetes</taxon>
        <taxon>Propionibacteriales</taxon>
        <taxon>Propionibacteriaceae</taxon>
        <taxon>Desertihabitans</taxon>
    </lineage>
</organism>
<feature type="compositionally biased region" description="Pro residues" evidence="1">
    <location>
        <begin position="116"/>
        <end position="131"/>
    </location>
</feature>
<dbReference type="GO" id="GO:0006281">
    <property type="term" value="P:DNA repair"/>
    <property type="evidence" value="ECO:0007669"/>
    <property type="project" value="InterPro"/>
</dbReference>
<feature type="region of interest" description="Disordered" evidence="1">
    <location>
        <begin position="1"/>
        <end position="26"/>
    </location>
</feature>
<dbReference type="InterPro" id="IPR010994">
    <property type="entry name" value="RuvA_2-like"/>
</dbReference>
<comment type="caution">
    <text evidence="4">The sequence shown here is derived from an EMBL/GenBank/DDBJ whole genome shotgun (WGS) entry which is preliminary data.</text>
</comment>
<feature type="region of interest" description="Disordered" evidence="1">
    <location>
        <begin position="226"/>
        <end position="247"/>
    </location>
</feature>
<dbReference type="Pfam" id="PF10531">
    <property type="entry name" value="SLBB"/>
    <property type="match status" value="1"/>
</dbReference>
<feature type="region of interest" description="Disordered" evidence="1">
    <location>
        <begin position="300"/>
        <end position="342"/>
    </location>
</feature>
<gene>
    <name evidence="4" type="ORF">DT076_17840</name>
</gene>
<dbReference type="Pfam" id="PF12836">
    <property type="entry name" value="HHH_3"/>
    <property type="match status" value="1"/>
</dbReference>
<sequence length="402" mass="40839">MQARLDAILSGAATSSGRPPVEGATVLSARRRLPIPVLAEAMGPPRRGRARDGAAEGARRAGGGVETLIRSSDAAAERPAPVTGWSESADVPGSWARSADPHGSWPGSDEPTEPLDLPPHPAEAPGSPDPSGPSGRVGRSGPTGRVERSGVDDDWRAGTSAGRDAAAEDRWTSAPEDDRAVRVTIPRLTRRHLAVLATVLALAVAFSAFLLLRARADPVPVVTATPVTPEAQQGGPPPAGPSPSPTPVPTLVVHVLGAVREPGVVELPAGSRVADAIEAAGGLEDDADPGELNLAQPLQDGQQVHVSEQGEDSEVRGPGSDGGGGGGAVGGGSGGGGTGQLLDLNSATAAQLEELPGVGPVTAEKILAWREEHGRFSRVEELQEVSGIGPKSYAEIAPHVRV</sequence>
<dbReference type="Gene3D" id="3.10.560.10">
    <property type="entry name" value="Outer membrane lipoprotein wza domain like"/>
    <property type="match status" value="1"/>
</dbReference>
<feature type="compositionally biased region" description="Gly residues" evidence="1">
    <location>
        <begin position="319"/>
        <end position="339"/>
    </location>
</feature>
<dbReference type="GO" id="GO:0015628">
    <property type="term" value="P:protein secretion by the type II secretion system"/>
    <property type="evidence" value="ECO:0007669"/>
    <property type="project" value="TreeGrafter"/>
</dbReference>
<dbReference type="GO" id="GO:0003677">
    <property type="term" value="F:DNA binding"/>
    <property type="evidence" value="ECO:0007669"/>
    <property type="project" value="InterPro"/>
</dbReference>
<feature type="compositionally biased region" description="Basic and acidic residues" evidence="1">
    <location>
        <begin position="165"/>
        <end position="176"/>
    </location>
</feature>
<feature type="domain" description="Helix-hairpin-helix DNA-binding motif class 1" evidence="3">
    <location>
        <begin position="350"/>
        <end position="369"/>
    </location>
</feature>
<feature type="transmembrane region" description="Helical" evidence="2">
    <location>
        <begin position="193"/>
        <end position="212"/>
    </location>
</feature>
<evidence type="ECO:0000256" key="2">
    <source>
        <dbReference type="SAM" id="Phobius"/>
    </source>
</evidence>
<dbReference type="SUPFAM" id="SSF47781">
    <property type="entry name" value="RuvA domain 2-like"/>
    <property type="match status" value="1"/>
</dbReference>
<dbReference type="Proteomes" id="UP000252770">
    <property type="component" value="Unassembled WGS sequence"/>
</dbReference>
<dbReference type="GO" id="GO:0015627">
    <property type="term" value="C:type II protein secretion system complex"/>
    <property type="evidence" value="ECO:0007669"/>
    <property type="project" value="TreeGrafter"/>
</dbReference>
<dbReference type="InterPro" id="IPR004509">
    <property type="entry name" value="Competence_ComEA_HhH"/>
</dbReference>
<keyword evidence="2" id="KW-0472">Membrane</keyword>
<evidence type="ECO:0000256" key="1">
    <source>
        <dbReference type="SAM" id="MobiDB-lite"/>
    </source>
</evidence>
<keyword evidence="2" id="KW-1133">Transmembrane helix</keyword>
<reference evidence="4 5" key="1">
    <citation type="submission" date="2018-07" db="EMBL/GenBank/DDBJ databases">
        <title>Desertimonas flava gen. nov. sp. nov.</title>
        <authorList>
            <person name="Liu S."/>
        </authorList>
    </citation>
    <scope>NUCLEOTIDE SEQUENCE [LARGE SCALE GENOMIC DNA]</scope>
    <source>
        <strain evidence="4 5">16Sb5-5</strain>
    </source>
</reference>
<dbReference type="SMART" id="SM00278">
    <property type="entry name" value="HhH1"/>
    <property type="match status" value="2"/>
</dbReference>
<name>A0A367YSQ8_9ACTN</name>
<feature type="domain" description="Helix-hairpin-helix DNA-binding motif class 1" evidence="3">
    <location>
        <begin position="380"/>
        <end position="399"/>
    </location>
</feature>
<feature type="compositionally biased region" description="Basic and acidic residues" evidence="1">
    <location>
        <begin position="145"/>
        <end position="156"/>
    </location>
</feature>
<keyword evidence="5" id="KW-1185">Reference proteome</keyword>
<evidence type="ECO:0000313" key="4">
    <source>
        <dbReference type="EMBL" id="RCK68062.1"/>
    </source>
</evidence>
<dbReference type="Gene3D" id="1.10.150.280">
    <property type="entry name" value="AF1531-like domain"/>
    <property type="match status" value="1"/>
</dbReference>
<feature type="region of interest" description="Disordered" evidence="1">
    <location>
        <begin position="38"/>
        <end position="176"/>
    </location>
</feature>
<protein>
    <recommendedName>
        <fullName evidence="3">Helix-hairpin-helix DNA-binding motif class 1 domain-containing protein</fullName>
    </recommendedName>
</protein>